<accession>A0A8J2P205</accession>
<dbReference type="EMBL" id="CAJVCH010157575">
    <property type="protein sequence ID" value="CAG7728044.1"/>
    <property type="molecule type" value="Genomic_DNA"/>
</dbReference>
<gene>
    <name evidence="1" type="ORF">AFUS01_LOCUS16854</name>
</gene>
<protein>
    <submittedName>
        <fullName evidence="1">Uncharacterized protein</fullName>
    </submittedName>
</protein>
<keyword evidence="2" id="KW-1185">Reference proteome</keyword>
<name>A0A8J2P205_9HEXA</name>
<reference evidence="1" key="1">
    <citation type="submission" date="2021-06" db="EMBL/GenBank/DDBJ databases">
        <authorList>
            <person name="Hodson N. C."/>
            <person name="Mongue J. A."/>
            <person name="Jaron S. K."/>
        </authorList>
    </citation>
    <scope>NUCLEOTIDE SEQUENCE</scope>
</reference>
<organism evidence="1 2">
    <name type="scientific">Allacma fusca</name>
    <dbReference type="NCBI Taxonomy" id="39272"/>
    <lineage>
        <taxon>Eukaryota</taxon>
        <taxon>Metazoa</taxon>
        <taxon>Ecdysozoa</taxon>
        <taxon>Arthropoda</taxon>
        <taxon>Hexapoda</taxon>
        <taxon>Collembola</taxon>
        <taxon>Symphypleona</taxon>
        <taxon>Sminthuridae</taxon>
        <taxon>Allacma</taxon>
    </lineage>
</organism>
<dbReference type="Proteomes" id="UP000708208">
    <property type="component" value="Unassembled WGS sequence"/>
</dbReference>
<evidence type="ECO:0000313" key="2">
    <source>
        <dbReference type="Proteomes" id="UP000708208"/>
    </source>
</evidence>
<comment type="caution">
    <text evidence="1">The sequence shown here is derived from an EMBL/GenBank/DDBJ whole genome shotgun (WGS) entry which is preliminary data.</text>
</comment>
<proteinExistence type="predicted"/>
<evidence type="ECO:0000313" key="1">
    <source>
        <dbReference type="EMBL" id="CAG7728044.1"/>
    </source>
</evidence>
<sequence>MCPAKVCERKSNRPTEQIIEKEREYSKSIYCDIRAVPVAQGFFLNNRSLKVTQEDYNVFATSYLCTDIPFDSIICEDSPSYKDVETFSEPVVLDTYSIRENTRRVFGPSVRKAYLIPTTQWILNDLEHKKLPDSYQRIAYLYTKAQQWCEVNKALTMDHKYPKPDPNILRGKYSKTHQRVAKLVRRDIGILRQDPIMSPVPLVPFPEKFLKQIANVESSNDDEIYASYDSGKELDQEEKLKWVEWKDRVFKILGDIQPIPELQKMERHWQSKAEDSWKMKLKPKKKYLWKRNVYPPMTMEDYIRKKRKLLPPIKPEYLQTDYLSGIWKPELMINEFEITPLNYDSRLGDHAGPDAISWWVVHEATQKCWKWLHEIPSDL</sequence>
<dbReference type="AlphaFoldDB" id="A0A8J2P205"/>